<gene>
    <name evidence="1" type="ORF">DMB68_15490</name>
</gene>
<dbReference type="RefSeq" id="WP_110347565.1">
    <property type="nucleotide sequence ID" value="NZ_QJHL01000003.1"/>
</dbReference>
<dbReference type="PANTHER" id="PTHR37841">
    <property type="entry name" value="GLR2918 PROTEIN"/>
    <property type="match status" value="1"/>
</dbReference>
<organism evidence="1 2">
    <name type="scientific">Flavobacterium hydrophilum</name>
    <dbReference type="NCBI Taxonomy" id="2211445"/>
    <lineage>
        <taxon>Bacteria</taxon>
        <taxon>Pseudomonadati</taxon>
        <taxon>Bacteroidota</taxon>
        <taxon>Flavobacteriia</taxon>
        <taxon>Flavobacteriales</taxon>
        <taxon>Flavobacteriaceae</taxon>
        <taxon>Flavobacterium</taxon>
    </lineage>
</organism>
<dbReference type="Proteomes" id="UP000247681">
    <property type="component" value="Unassembled WGS sequence"/>
</dbReference>
<reference evidence="1 2" key="1">
    <citation type="submission" date="2018-05" db="EMBL/GenBank/DDBJ databases">
        <title>Flavobacterium sp. strain IMCC34758, incomplete genome.</title>
        <authorList>
            <person name="Joung Y."/>
        </authorList>
    </citation>
    <scope>NUCLEOTIDE SEQUENCE [LARGE SCALE GENOMIC DNA]</scope>
    <source>
        <strain evidence="1 2">IMCC34758</strain>
    </source>
</reference>
<name>A0A2V4C0N1_9FLAO</name>
<dbReference type="PANTHER" id="PTHR37841:SF1">
    <property type="entry name" value="DUF3298 DOMAIN-CONTAINING PROTEIN"/>
    <property type="match status" value="1"/>
</dbReference>
<dbReference type="EMBL" id="QJHL01000003">
    <property type="protein sequence ID" value="PXY44851.1"/>
    <property type="molecule type" value="Genomic_DNA"/>
</dbReference>
<evidence type="ECO:0000313" key="1">
    <source>
        <dbReference type="EMBL" id="PXY44851.1"/>
    </source>
</evidence>
<accession>A0A2V4C0N1</accession>
<sequence length="825" mass="95815">MKKLFLAATLCNVCIAFSQVPQRKDSRNIQGDTQEVLVIDEPVNSQSNARTFIFTQNNKYGLKKGNVVVLQPEYDNIDYRNEDFFAVKKGNLFGLLNKEGKTILETKYDSIGNGINSVIVKKSDKYGVFNNEGKEILPVKYNKVLYSNTISKTVLIKNKENNLELIINGQPSTFLFDNLVFYKNTVIVTKDSKKGLIFNGNLVYNIEYDNISTDGKSFNYNNSIKKTLDTRKFLAFGNDQNVFILEKEKKFGFINNETLIYPVEMERLNFDIARRVVTVEKNKLKGAYFIDTKKYLDIIYDDIHFDGVQYIEVKKNKLSGMIDYKLQTVIPIEYDDLQVQGFNNGFKAVKNNKKGWVSLKGEVIIPMIYDEIDELDIYGDTSFKNLFKVKQGEDIGIINKINKTILPIQFEYIFKRGNFLCGKTKEAKFGLYKTDGETILKPEYNFIWESASEGSKLLFAQKETLYTIIDVDGKMIYDNVIKKYNYIHDESNLLNPELDRGRSYLYFQNVKNKFGVYDETNEKECLPFLYDGIRQRFSTAGQTYFIVKKGSKFGVVNNENATVVPFAYDDLNFDLLLDYGKELFITAKKSNKYGLINFNNKEILPFIYQNLERISYSENLYKAKANNKYTLINSAGKSLSAESFDDIANFEENEALTFNNGDMKIINTRGNFQGLRGKMTMHNGYKTFDELKAALITALNSPKNDLLLEFSKKIAPSKHLLYFLNDNILRNKIELPSRDPEVIAKEYFNELVDFKTRKWETKEYNQGFLIYVNDYTYERDDITTNYRVENQAYDDRFLERLLRNSIKVNGFWISSYFMNRSFRIE</sequence>
<proteinExistence type="predicted"/>
<evidence type="ECO:0008006" key="3">
    <source>
        <dbReference type="Google" id="ProtNLM"/>
    </source>
</evidence>
<keyword evidence="2" id="KW-1185">Reference proteome</keyword>
<dbReference type="InterPro" id="IPR032774">
    <property type="entry name" value="WG_beta_rep"/>
</dbReference>
<dbReference type="AlphaFoldDB" id="A0A2V4C0N1"/>
<comment type="caution">
    <text evidence="1">The sequence shown here is derived from an EMBL/GenBank/DDBJ whole genome shotgun (WGS) entry which is preliminary data.</text>
</comment>
<dbReference type="Pfam" id="PF14903">
    <property type="entry name" value="WG_beta_rep"/>
    <property type="match status" value="6"/>
</dbReference>
<evidence type="ECO:0000313" key="2">
    <source>
        <dbReference type="Proteomes" id="UP000247681"/>
    </source>
</evidence>
<protein>
    <recommendedName>
        <fullName evidence="3">WG repeat-containing protein</fullName>
    </recommendedName>
</protein>
<dbReference type="OrthoDB" id="623514at2"/>